<dbReference type="PANTHER" id="PTHR24292:SF54">
    <property type="entry name" value="CYP9F3-RELATED"/>
    <property type="match status" value="1"/>
</dbReference>
<keyword evidence="16" id="KW-0812">Transmembrane</keyword>
<evidence type="ECO:0000256" key="4">
    <source>
        <dbReference type="ARBA" id="ARBA00004406"/>
    </source>
</evidence>
<dbReference type="Pfam" id="PF00067">
    <property type="entry name" value="p450"/>
    <property type="match status" value="1"/>
</dbReference>
<evidence type="ECO:0000256" key="6">
    <source>
        <dbReference type="ARBA" id="ARBA00022617"/>
    </source>
</evidence>
<dbReference type="InterPro" id="IPR050476">
    <property type="entry name" value="Insect_CytP450_Detox"/>
</dbReference>
<keyword evidence="13 16" id="KW-0472">Membrane</keyword>
<dbReference type="PRINTS" id="PR00465">
    <property type="entry name" value="EP450IV"/>
</dbReference>
<keyword evidence="12 15" id="KW-0503">Monooxygenase</keyword>
<protein>
    <recommendedName>
        <fullName evidence="18">Cytochrome P450</fullName>
    </recommendedName>
</protein>
<evidence type="ECO:0000256" key="16">
    <source>
        <dbReference type="SAM" id="Phobius"/>
    </source>
</evidence>
<dbReference type="GO" id="GO:0005789">
    <property type="term" value="C:endoplasmic reticulum membrane"/>
    <property type="evidence" value="ECO:0007669"/>
    <property type="project" value="UniProtKB-SubCell"/>
</dbReference>
<gene>
    <name evidence="17" type="ORF">TGEB3V08_LOCUS122</name>
</gene>
<keyword evidence="8" id="KW-0256">Endoplasmic reticulum</keyword>
<reference evidence="17" key="1">
    <citation type="submission" date="2020-11" db="EMBL/GenBank/DDBJ databases">
        <authorList>
            <person name="Tran Van P."/>
        </authorList>
    </citation>
    <scope>NUCLEOTIDE SEQUENCE</scope>
</reference>
<keyword evidence="11 14" id="KW-0408">Iron</keyword>
<evidence type="ECO:0000256" key="2">
    <source>
        <dbReference type="ARBA" id="ARBA00003690"/>
    </source>
</evidence>
<dbReference type="InterPro" id="IPR001128">
    <property type="entry name" value="Cyt_P450"/>
</dbReference>
<evidence type="ECO:0000256" key="15">
    <source>
        <dbReference type="RuleBase" id="RU000461"/>
    </source>
</evidence>
<dbReference type="CDD" id="cd11056">
    <property type="entry name" value="CYP6-like"/>
    <property type="match status" value="1"/>
</dbReference>
<evidence type="ECO:0000256" key="8">
    <source>
        <dbReference type="ARBA" id="ARBA00022824"/>
    </source>
</evidence>
<keyword evidence="9" id="KW-0492">Microsome</keyword>
<dbReference type="GO" id="GO:0005506">
    <property type="term" value="F:iron ion binding"/>
    <property type="evidence" value="ECO:0007669"/>
    <property type="project" value="InterPro"/>
</dbReference>
<proteinExistence type="inferred from homology"/>
<dbReference type="Gene3D" id="1.10.630.10">
    <property type="entry name" value="Cytochrome P450"/>
    <property type="match status" value="1"/>
</dbReference>
<evidence type="ECO:0000256" key="10">
    <source>
        <dbReference type="ARBA" id="ARBA00023002"/>
    </source>
</evidence>
<evidence type="ECO:0000256" key="5">
    <source>
        <dbReference type="ARBA" id="ARBA00010617"/>
    </source>
</evidence>
<dbReference type="SUPFAM" id="SSF48264">
    <property type="entry name" value="Cytochrome P450"/>
    <property type="match status" value="1"/>
</dbReference>
<keyword evidence="7 14" id="KW-0479">Metal-binding</keyword>
<keyword evidence="6 14" id="KW-0349">Heme</keyword>
<comment type="cofactor">
    <cofactor evidence="1 14">
        <name>heme</name>
        <dbReference type="ChEBI" id="CHEBI:30413"/>
    </cofactor>
</comment>
<evidence type="ECO:0000256" key="7">
    <source>
        <dbReference type="ARBA" id="ARBA00022723"/>
    </source>
</evidence>
<comment type="subcellular location">
    <subcellularLocation>
        <location evidence="4">Endoplasmic reticulum membrane</location>
        <topology evidence="4">Peripheral membrane protein</topology>
    </subcellularLocation>
    <subcellularLocation>
        <location evidence="3">Microsome membrane</location>
        <topology evidence="3">Peripheral membrane protein</topology>
    </subcellularLocation>
</comment>
<evidence type="ECO:0000256" key="3">
    <source>
        <dbReference type="ARBA" id="ARBA00004174"/>
    </source>
</evidence>
<feature type="transmembrane region" description="Helical" evidence="16">
    <location>
        <begin position="92"/>
        <end position="110"/>
    </location>
</feature>
<dbReference type="EMBL" id="OE839121">
    <property type="protein sequence ID" value="CAD7585624.1"/>
    <property type="molecule type" value="Genomic_DNA"/>
</dbReference>
<dbReference type="GO" id="GO:0004497">
    <property type="term" value="F:monooxygenase activity"/>
    <property type="evidence" value="ECO:0007669"/>
    <property type="project" value="UniProtKB-KW"/>
</dbReference>
<dbReference type="PROSITE" id="PS00086">
    <property type="entry name" value="CYTOCHROME_P450"/>
    <property type="match status" value="1"/>
</dbReference>
<dbReference type="PANTHER" id="PTHR24292">
    <property type="entry name" value="CYTOCHROME P450"/>
    <property type="match status" value="1"/>
</dbReference>
<evidence type="ECO:0000256" key="12">
    <source>
        <dbReference type="ARBA" id="ARBA00023033"/>
    </source>
</evidence>
<dbReference type="InterPro" id="IPR036396">
    <property type="entry name" value="Cyt_P450_sf"/>
</dbReference>
<evidence type="ECO:0000256" key="11">
    <source>
        <dbReference type="ARBA" id="ARBA00023004"/>
    </source>
</evidence>
<keyword evidence="16" id="KW-1133">Transmembrane helix</keyword>
<dbReference type="GO" id="GO:0016705">
    <property type="term" value="F:oxidoreductase activity, acting on paired donors, with incorporation or reduction of molecular oxygen"/>
    <property type="evidence" value="ECO:0007669"/>
    <property type="project" value="InterPro"/>
</dbReference>
<keyword evidence="10 15" id="KW-0560">Oxidoreductase</keyword>
<dbReference type="AlphaFoldDB" id="A0A7R9JPJ0"/>
<evidence type="ECO:0000313" key="17">
    <source>
        <dbReference type="EMBL" id="CAD7585624.1"/>
    </source>
</evidence>
<organism evidence="17">
    <name type="scientific">Timema genevievae</name>
    <name type="common">Walking stick</name>
    <dbReference type="NCBI Taxonomy" id="629358"/>
    <lineage>
        <taxon>Eukaryota</taxon>
        <taxon>Metazoa</taxon>
        <taxon>Ecdysozoa</taxon>
        <taxon>Arthropoda</taxon>
        <taxon>Hexapoda</taxon>
        <taxon>Insecta</taxon>
        <taxon>Pterygota</taxon>
        <taxon>Neoptera</taxon>
        <taxon>Polyneoptera</taxon>
        <taxon>Phasmatodea</taxon>
        <taxon>Timematodea</taxon>
        <taxon>Timematoidea</taxon>
        <taxon>Timematidae</taxon>
        <taxon>Timema</taxon>
    </lineage>
</organism>
<comment type="similarity">
    <text evidence="5 15">Belongs to the cytochrome P450 family.</text>
</comment>
<dbReference type="PRINTS" id="PR00385">
    <property type="entry name" value="P450"/>
</dbReference>
<name>A0A7R9JPJ0_TIMGE</name>
<comment type="function">
    <text evidence="2">May be involved in the metabolism of insect hormones and in the breakdown of synthetic insecticides.</text>
</comment>
<accession>A0A7R9JPJ0</accession>
<evidence type="ECO:0008006" key="18">
    <source>
        <dbReference type="Google" id="ProtNLM"/>
    </source>
</evidence>
<evidence type="ECO:0000256" key="1">
    <source>
        <dbReference type="ARBA" id="ARBA00001971"/>
    </source>
</evidence>
<dbReference type="FunFam" id="1.10.630.10:FF:000042">
    <property type="entry name" value="Cytochrome P450"/>
    <property type="match status" value="1"/>
</dbReference>
<evidence type="ECO:0000256" key="9">
    <source>
        <dbReference type="ARBA" id="ARBA00022848"/>
    </source>
</evidence>
<dbReference type="GO" id="GO:0020037">
    <property type="term" value="F:heme binding"/>
    <property type="evidence" value="ECO:0007669"/>
    <property type="project" value="InterPro"/>
</dbReference>
<dbReference type="InterPro" id="IPR002403">
    <property type="entry name" value="Cyt_P450_E_grp-IV"/>
</dbReference>
<dbReference type="InterPro" id="IPR017972">
    <property type="entry name" value="Cyt_P450_CS"/>
</dbReference>
<evidence type="ECO:0000256" key="14">
    <source>
        <dbReference type="PIRSR" id="PIRSR602403-1"/>
    </source>
</evidence>
<sequence>MREDELLHRQSEATLYPNRNLQRSISQHSRRNEALACLAMFPLHLVNENKETVTHPKDWTAHDWEEGVLGFNYPSSVTSDGNLFKMKLPLEISLMEIGIFIAPILLYIYWRSTSCFGYWKSKGVHHITPNSIFGNTFDLIFQRVSRFDMFRKLYEDLDGYRFGGFYQSRNPVLLVRDPELIKLILTKDFSHFINRFTEQPVNESDLSSNLVQLGGDSWKFMRYKISPVFSSAKMKSMFDLIVQCAFEMSTNLKSFADARSSININEVTSHYLVDAIGTCILGIQLNTIKDPKSEHRVMIAKAPKISLGFSIWNFLFKMSTTFRLSGMNDEVTAYIKKLVTRTIKYREDNNVIRNDFLQLLINLKNDVLVDDISKEDTHLKYNVNGVTDIKKSPLNITDNLLAAQCFVFYLAGFETSTSAISFCLHELAVNQDIQDRLAEEICTILRAQDNKITFEIINKMNYLDQVVNETLRKHTPASGITRVCSKPYTIPGTNVHLKKGDSVLVSIPGLHFDPKYYPDPERFDPERFTKENVKSRHPYTFLPFGEGPRICIGRC</sequence>
<feature type="binding site" description="axial binding residue" evidence="14">
    <location>
        <position position="551"/>
    </location>
    <ligand>
        <name>heme</name>
        <dbReference type="ChEBI" id="CHEBI:30413"/>
    </ligand>
    <ligandPart>
        <name>Fe</name>
        <dbReference type="ChEBI" id="CHEBI:18248"/>
    </ligandPart>
</feature>
<evidence type="ECO:0000256" key="13">
    <source>
        <dbReference type="ARBA" id="ARBA00023136"/>
    </source>
</evidence>